<dbReference type="Gene3D" id="1.10.357.10">
    <property type="entry name" value="Tetracycline Repressor, domain 2"/>
    <property type="match status" value="1"/>
</dbReference>
<dbReference type="InterPro" id="IPR009057">
    <property type="entry name" value="Homeodomain-like_sf"/>
</dbReference>
<gene>
    <name evidence="6" type="ORF">F8377_02600</name>
</gene>
<reference evidence="6 7" key="1">
    <citation type="submission" date="2019-10" db="EMBL/GenBank/DDBJ databases">
        <title>Corynebacterium sp novel species isolated from the respiratory tract of Marmot.</title>
        <authorList>
            <person name="Zhang G."/>
        </authorList>
    </citation>
    <scope>NUCLEOTIDE SEQUENCE [LARGE SCALE GENOMIC DNA]</scope>
    <source>
        <strain evidence="6 7">336</strain>
    </source>
</reference>
<dbReference type="EMBL" id="WBZJ01000001">
    <property type="protein sequence ID" value="KAB3523068.1"/>
    <property type="molecule type" value="Genomic_DNA"/>
</dbReference>
<dbReference type="PROSITE" id="PS50977">
    <property type="entry name" value="HTH_TETR_2"/>
    <property type="match status" value="1"/>
</dbReference>
<feature type="domain" description="HTH tetR-type" evidence="5">
    <location>
        <begin position="19"/>
        <end position="79"/>
    </location>
</feature>
<sequence>MDSPSQPQPTVGLRERKKAETKDRIARAAVEKFVTLGAEGATIGAIAEAATVSPRTFHNYFHHREDALIHFCVNYVAQVADAFRAMPADHDPITALESYIEEFMARPADDLRGWSTLSRVGNHLASYYQGLMESPAGASGSMTESEHPQGLAMLRPLVAALQERSNGTLPEFQGYLLVTFAMSITDTVQGMRYLDPSIDAAATARFIHDGFNSLREGFHFRK</sequence>
<evidence type="ECO:0000256" key="2">
    <source>
        <dbReference type="ARBA" id="ARBA00023125"/>
    </source>
</evidence>
<proteinExistence type="predicted"/>
<dbReference type="PANTHER" id="PTHR30055:SF238">
    <property type="entry name" value="MYCOFACTOCIN BIOSYNTHESIS TRANSCRIPTIONAL REGULATOR MFTR-RELATED"/>
    <property type="match status" value="1"/>
</dbReference>
<evidence type="ECO:0000256" key="3">
    <source>
        <dbReference type="ARBA" id="ARBA00023163"/>
    </source>
</evidence>
<protein>
    <submittedName>
        <fullName evidence="6">TetR/AcrR family transcriptional regulator</fullName>
    </submittedName>
</protein>
<keyword evidence="7" id="KW-1185">Reference proteome</keyword>
<evidence type="ECO:0000256" key="4">
    <source>
        <dbReference type="PROSITE-ProRule" id="PRU00335"/>
    </source>
</evidence>
<evidence type="ECO:0000313" key="7">
    <source>
        <dbReference type="Proteomes" id="UP000436181"/>
    </source>
</evidence>
<comment type="caution">
    <text evidence="6">The sequence shown here is derived from an EMBL/GenBank/DDBJ whole genome shotgun (WGS) entry which is preliminary data.</text>
</comment>
<accession>A0ABQ6VH29</accession>
<keyword evidence="2 4" id="KW-0238">DNA-binding</keyword>
<evidence type="ECO:0000313" key="6">
    <source>
        <dbReference type="EMBL" id="KAB3523068.1"/>
    </source>
</evidence>
<dbReference type="SUPFAM" id="SSF46689">
    <property type="entry name" value="Homeodomain-like"/>
    <property type="match status" value="1"/>
</dbReference>
<dbReference type="InterPro" id="IPR050109">
    <property type="entry name" value="HTH-type_TetR-like_transc_reg"/>
</dbReference>
<dbReference type="PANTHER" id="PTHR30055">
    <property type="entry name" value="HTH-TYPE TRANSCRIPTIONAL REGULATOR RUTR"/>
    <property type="match status" value="1"/>
</dbReference>
<dbReference type="RefSeq" id="WP_151843867.1">
    <property type="nucleotide sequence ID" value="NZ_WBZJ01000001.1"/>
</dbReference>
<evidence type="ECO:0000256" key="1">
    <source>
        <dbReference type="ARBA" id="ARBA00023015"/>
    </source>
</evidence>
<keyword evidence="3" id="KW-0804">Transcription</keyword>
<dbReference type="Proteomes" id="UP000436181">
    <property type="component" value="Unassembled WGS sequence"/>
</dbReference>
<dbReference type="InterPro" id="IPR001647">
    <property type="entry name" value="HTH_TetR"/>
</dbReference>
<keyword evidence="1" id="KW-0805">Transcription regulation</keyword>
<name>A0ABQ6VH29_9CORY</name>
<organism evidence="6 7">
    <name type="scientific">Corynebacterium zhongnanshanii</name>
    <dbReference type="NCBI Taxonomy" id="2768834"/>
    <lineage>
        <taxon>Bacteria</taxon>
        <taxon>Bacillati</taxon>
        <taxon>Actinomycetota</taxon>
        <taxon>Actinomycetes</taxon>
        <taxon>Mycobacteriales</taxon>
        <taxon>Corynebacteriaceae</taxon>
        <taxon>Corynebacterium</taxon>
    </lineage>
</organism>
<evidence type="ECO:0000259" key="5">
    <source>
        <dbReference type="PROSITE" id="PS50977"/>
    </source>
</evidence>
<feature type="DNA-binding region" description="H-T-H motif" evidence="4">
    <location>
        <begin position="42"/>
        <end position="61"/>
    </location>
</feature>